<dbReference type="Proteomes" id="UP000308705">
    <property type="component" value="Unassembled WGS sequence"/>
</dbReference>
<accession>A0A4U3M6S5</accession>
<name>A0A4U3M6S5_9ACTN</name>
<gene>
    <name evidence="1" type="ORF">FDA94_28835</name>
</gene>
<dbReference type="EMBL" id="SZQA01000033">
    <property type="protein sequence ID" value="TKK84638.1"/>
    <property type="molecule type" value="Genomic_DNA"/>
</dbReference>
<evidence type="ECO:0000313" key="2">
    <source>
        <dbReference type="Proteomes" id="UP000308705"/>
    </source>
</evidence>
<comment type="caution">
    <text evidence="1">The sequence shown here is derived from an EMBL/GenBank/DDBJ whole genome shotgun (WGS) entry which is preliminary data.</text>
</comment>
<dbReference type="RefSeq" id="WP_137250222.1">
    <property type="nucleotide sequence ID" value="NZ_SZQA01000033.1"/>
</dbReference>
<proteinExistence type="predicted"/>
<keyword evidence="2" id="KW-1185">Reference proteome</keyword>
<organism evidence="1 2">
    <name type="scientific">Herbidospora galbida</name>
    <dbReference type="NCBI Taxonomy" id="2575442"/>
    <lineage>
        <taxon>Bacteria</taxon>
        <taxon>Bacillati</taxon>
        <taxon>Actinomycetota</taxon>
        <taxon>Actinomycetes</taxon>
        <taxon>Streptosporangiales</taxon>
        <taxon>Streptosporangiaceae</taxon>
        <taxon>Herbidospora</taxon>
    </lineage>
</organism>
<reference evidence="1 2" key="1">
    <citation type="submission" date="2019-04" db="EMBL/GenBank/DDBJ databases">
        <title>Herbidospora sp. NEAU-GS14.nov., a novel actinomycete isolated from soil.</title>
        <authorList>
            <person name="Han L."/>
        </authorList>
    </citation>
    <scope>NUCLEOTIDE SEQUENCE [LARGE SCALE GENOMIC DNA]</scope>
    <source>
        <strain evidence="1 2">NEAU-GS14</strain>
    </source>
</reference>
<protein>
    <submittedName>
        <fullName evidence="1">Uncharacterized protein</fullName>
    </submittedName>
</protein>
<dbReference type="AlphaFoldDB" id="A0A4U3M6S5"/>
<dbReference type="OrthoDB" id="3360929at2"/>
<evidence type="ECO:0000313" key="1">
    <source>
        <dbReference type="EMBL" id="TKK84638.1"/>
    </source>
</evidence>
<sequence>MRDLALAAAEARHELIVQYGSRDGVLDMMSQTGEFVTKGGKVYIMREAYEAAERLAKAYLQHLSLAQLVVIDDDVCQLLDLAAGSMPDQVLNRQMPLFPYGFAWFADPLIGRDIIVMDVEKEVPVRGTIPLEAMSWSYINGDHLITAATDCGPSMVLTTYARRSAVEAILDSVPGANTPVDEYADGLQSVSTTVWSFGTPTGTAFGKRLSELSHNLTIEELRESDMAFTQRLAAAIWALGKQPITSTEEEVLPRHMRRRAARIGVTESERPVQILKLRQKMPAKGPRTEGKRHVDWKSRWPVSLHWRKPRENQKIQEPTLIWPYIKGPEGLPIKGSRRTFVLDNPDGLTLEDLNAE</sequence>